<dbReference type="GO" id="GO:0005524">
    <property type="term" value="F:ATP binding"/>
    <property type="evidence" value="ECO:0007669"/>
    <property type="project" value="UniProtKB-KW"/>
</dbReference>
<dbReference type="EMBL" id="LZYO01000030">
    <property type="protein sequence ID" value="ODH41913.1"/>
    <property type="molecule type" value="Genomic_DNA"/>
</dbReference>
<reference evidence="8 9" key="1">
    <citation type="submission" date="2016-06" db="EMBL/GenBank/DDBJ databases">
        <authorList>
            <person name="Kjaerup R.B."/>
            <person name="Dalgaard T.S."/>
            <person name="Juul-Madsen H.R."/>
        </authorList>
    </citation>
    <scope>NUCLEOTIDE SEQUENCE [LARGE SCALE GENOMIC DNA]</scope>
    <source>
        <strain evidence="8 9">Pb300</strain>
    </source>
</reference>
<gene>
    <name evidence="8" type="ORF">ACO22_01277</name>
</gene>
<dbReference type="GO" id="GO:0045134">
    <property type="term" value="F:UDP phosphatase activity"/>
    <property type="evidence" value="ECO:0007669"/>
    <property type="project" value="TreeGrafter"/>
</dbReference>
<keyword evidence="7" id="KW-1133">Transmembrane helix</keyword>
<accession>A0A1D2JM98</accession>
<dbReference type="PROSITE" id="PS01238">
    <property type="entry name" value="GDA1_CD39_NTPASE"/>
    <property type="match status" value="1"/>
</dbReference>
<dbReference type="GO" id="GO:0006256">
    <property type="term" value="P:UDP catabolic process"/>
    <property type="evidence" value="ECO:0007669"/>
    <property type="project" value="TreeGrafter"/>
</dbReference>
<feature type="active site" description="Proton acceptor" evidence="3">
    <location>
        <position position="145"/>
    </location>
</feature>
<dbReference type="CDD" id="cd24039">
    <property type="entry name" value="ASKHA_NBD_YND1-like"/>
    <property type="match status" value="1"/>
</dbReference>
<evidence type="ECO:0000313" key="8">
    <source>
        <dbReference type="EMBL" id="ODH41913.1"/>
    </source>
</evidence>
<comment type="caution">
    <text evidence="8">The sequence shown here is derived from an EMBL/GenBank/DDBJ whole genome shotgun (WGS) entry which is preliminary data.</text>
</comment>
<evidence type="ECO:0000313" key="9">
    <source>
        <dbReference type="Proteomes" id="UP000242814"/>
    </source>
</evidence>
<dbReference type="GO" id="GO:0005794">
    <property type="term" value="C:Golgi apparatus"/>
    <property type="evidence" value="ECO:0007669"/>
    <property type="project" value="UniProtKB-ARBA"/>
</dbReference>
<dbReference type="Gene3D" id="3.30.420.150">
    <property type="entry name" value="Exopolyphosphatase. Domain 2"/>
    <property type="match status" value="1"/>
</dbReference>
<evidence type="ECO:0000256" key="3">
    <source>
        <dbReference type="PIRSR" id="PIRSR600407-1"/>
    </source>
</evidence>
<evidence type="ECO:0008006" key="10">
    <source>
        <dbReference type="Google" id="ProtNLM"/>
    </source>
</evidence>
<keyword evidence="2 5" id="KW-0378">Hydrolase</keyword>
<dbReference type="GO" id="GO:0004382">
    <property type="term" value="F:GDP phosphatase activity"/>
    <property type="evidence" value="ECO:0007669"/>
    <property type="project" value="TreeGrafter"/>
</dbReference>
<keyword evidence="4" id="KW-0067">ATP-binding</keyword>
<protein>
    <recommendedName>
        <fullName evidence="10">Golgi apyrase</fullName>
    </recommendedName>
</protein>
<sequence length="741" mass="81408">MLTWRYAVVLDAGSSGTRSYVYRWPDSVKARKSASAKELASLPEIITSEEWTKKIHPGISTFAQNPQDVGLEHLRPLLHHVQEVIPEEDVPDTPFFLLATAGMRLLPKAQQKSILNNVCTYVRQTTDFLIPDCNQHVQVIEGVTEGLYGWIATNYLMGGFDDSRSHNHGKGHHTYGFLDMGGASAQIAFAPNATEAQKHANDLTLLRLRSVNGRALEYKVFVMSWLGFGAQEARSRYVKALLESTVDEKNKGRPDPCLHAGLRMSADGTILPPEGPVSGVEPYLVGTGKFDQCLLQTFPLLEKDAPCPDEPCLLHGVHVPAIDFDVNHFIGVSEYWHTTHGIFDMGYKDDPYNFNDYLQRAKDFCSQPWDEIEAGIRGQRWGGKVSKKTANELCFKASWLINILHDGIGIPRSSIGEAEVTIGHNNKTQDVVVSGKPDGYLDAFQAVNKIGATEVSWTLGKAVLYASSQVPPLKNGLPVGFGSNVPGGVADDFQHTGPQLQPLPPASQPTIPTNDTITGTNRQHWHDTLFDGHSPRRIPGLFLFLAIVAIAIFFLYGRERRNRVYRRFLGRPISRHGSSIHYRRRSKGLYNSKLSSFFFFSPSPRRSSYMPYERTLEDGMREFELGFGSSSSDDEASATYDEDGSSSVNLLARLKSSTSTSNNISSVGGGGGGGGNRASVGLGLSLDGNGSLLSLYNVGIMDRNGLAVRTESRDRQAHLALAPTTNGRRSRATSPVRKSVV</sequence>
<dbReference type="GO" id="GO:0016020">
    <property type="term" value="C:membrane"/>
    <property type="evidence" value="ECO:0007669"/>
    <property type="project" value="TreeGrafter"/>
</dbReference>
<evidence type="ECO:0000256" key="2">
    <source>
        <dbReference type="ARBA" id="ARBA00022801"/>
    </source>
</evidence>
<keyword evidence="4" id="KW-0547">Nucleotide-binding</keyword>
<feature type="binding site" evidence="4">
    <location>
        <begin position="182"/>
        <end position="186"/>
    </location>
    <ligand>
        <name>ATP</name>
        <dbReference type="ChEBI" id="CHEBI:30616"/>
    </ligand>
</feature>
<dbReference type="Pfam" id="PF01150">
    <property type="entry name" value="GDA1_CD39"/>
    <property type="match status" value="1"/>
</dbReference>
<dbReference type="VEuPathDB" id="FungiDB:PABG_04829"/>
<feature type="region of interest" description="Disordered" evidence="6">
    <location>
        <begin position="711"/>
        <end position="741"/>
    </location>
</feature>
<dbReference type="AlphaFoldDB" id="A0A1D2JM98"/>
<keyword evidence="7" id="KW-0812">Transmembrane</keyword>
<evidence type="ECO:0000256" key="6">
    <source>
        <dbReference type="SAM" id="MobiDB-lite"/>
    </source>
</evidence>
<dbReference type="GO" id="GO:0017111">
    <property type="term" value="F:ribonucleoside triphosphate phosphatase activity"/>
    <property type="evidence" value="ECO:0007669"/>
    <property type="project" value="TreeGrafter"/>
</dbReference>
<evidence type="ECO:0000256" key="4">
    <source>
        <dbReference type="PIRSR" id="PIRSR600407-2"/>
    </source>
</evidence>
<dbReference type="Proteomes" id="UP000242814">
    <property type="component" value="Unassembled WGS sequence"/>
</dbReference>
<proteinExistence type="inferred from homology"/>
<dbReference type="GO" id="GO:0046036">
    <property type="term" value="P:CTP metabolic process"/>
    <property type="evidence" value="ECO:0007669"/>
    <property type="project" value="TreeGrafter"/>
</dbReference>
<evidence type="ECO:0000256" key="7">
    <source>
        <dbReference type="SAM" id="Phobius"/>
    </source>
</evidence>
<dbReference type="Gene3D" id="3.30.420.40">
    <property type="match status" value="1"/>
</dbReference>
<evidence type="ECO:0000256" key="5">
    <source>
        <dbReference type="RuleBase" id="RU003833"/>
    </source>
</evidence>
<name>A0A1D2JM98_PARBR</name>
<comment type="similarity">
    <text evidence="1 5">Belongs to the GDA1/CD39 NTPase family.</text>
</comment>
<organism evidence="8 9">
    <name type="scientific">Paracoccidioides brasiliensis</name>
    <dbReference type="NCBI Taxonomy" id="121759"/>
    <lineage>
        <taxon>Eukaryota</taxon>
        <taxon>Fungi</taxon>
        <taxon>Dikarya</taxon>
        <taxon>Ascomycota</taxon>
        <taxon>Pezizomycotina</taxon>
        <taxon>Eurotiomycetes</taxon>
        <taxon>Eurotiomycetidae</taxon>
        <taxon>Onygenales</taxon>
        <taxon>Ajellomycetaceae</taxon>
        <taxon>Paracoccidioides</taxon>
    </lineage>
</organism>
<dbReference type="PANTHER" id="PTHR11782">
    <property type="entry name" value="ADENOSINE/GUANOSINE DIPHOSPHATASE"/>
    <property type="match status" value="1"/>
</dbReference>
<dbReference type="PANTHER" id="PTHR11782:SF121">
    <property type="entry name" value="NUCLEOSIDE-DIPHOSPHATASE MIG-23"/>
    <property type="match status" value="1"/>
</dbReference>
<feature type="transmembrane region" description="Helical" evidence="7">
    <location>
        <begin position="538"/>
        <end position="557"/>
    </location>
</feature>
<dbReference type="InterPro" id="IPR000407">
    <property type="entry name" value="GDA1_CD39_NTPase"/>
</dbReference>
<keyword evidence="7" id="KW-0472">Membrane</keyword>
<evidence type="ECO:0000256" key="1">
    <source>
        <dbReference type="ARBA" id="ARBA00009283"/>
    </source>
</evidence>
<dbReference type="VEuPathDB" id="FungiDB:PADG_05467"/>